<comment type="caution">
    <text evidence="14">The sequence shown here is derived from an EMBL/GenBank/DDBJ whole genome shotgun (WGS) entry which is preliminary data.</text>
</comment>
<dbReference type="Proteomes" id="UP000297649">
    <property type="component" value="Unassembled WGS sequence"/>
</dbReference>
<feature type="binding site" evidence="10">
    <location>
        <position position="72"/>
    </location>
    <ligand>
        <name>4-amino-2-methyl-5-(diphosphooxymethyl)pyrimidine</name>
        <dbReference type="ChEBI" id="CHEBI:57841"/>
    </ligand>
</feature>
<organism evidence="14 15">
    <name type="scientific">Leptospira bandrabouensis</name>
    <dbReference type="NCBI Taxonomy" id="2484903"/>
    <lineage>
        <taxon>Bacteria</taxon>
        <taxon>Pseudomonadati</taxon>
        <taxon>Spirochaetota</taxon>
        <taxon>Spirochaetia</taxon>
        <taxon>Leptospirales</taxon>
        <taxon>Leptospiraceae</taxon>
        <taxon>Leptospira</taxon>
    </lineage>
</organism>
<evidence type="ECO:0000256" key="12">
    <source>
        <dbReference type="RuleBase" id="RU004253"/>
    </source>
</evidence>
<comment type="catalytic activity">
    <reaction evidence="8 10 11">
        <text>2-(2-carboxy-4-methylthiazol-5-yl)ethyl phosphate + 4-amino-2-methyl-5-(diphosphooxymethyl)pyrimidine + 2 H(+) = thiamine phosphate + CO2 + diphosphate</text>
        <dbReference type="Rhea" id="RHEA:47848"/>
        <dbReference type="ChEBI" id="CHEBI:15378"/>
        <dbReference type="ChEBI" id="CHEBI:16526"/>
        <dbReference type="ChEBI" id="CHEBI:33019"/>
        <dbReference type="ChEBI" id="CHEBI:37575"/>
        <dbReference type="ChEBI" id="CHEBI:57841"/>
        <dbReference type="ChEBI" id="CHEBI:62890"/>
        <dbReference type="EC" id="2.5.1.3"/>
    </reaction>
</comment>
<name>A0A6H3NZW3_9LEPT</name>
<comment type="catalytic activity">
    <reaction evidence="9 10 11">
        <text>2-[(2R,5Z)-2-carboxy-4-methylthiazol-5(2H)-ylidene]ethyl phosphate + 4-amino-2-methyl-5-(diphosphooxymethyl)pyrimidine + 2 H(+) = thiamine phosphate + CO2 + diphosphate</text>
        <dbReference type="Rhea" id="RHEA:47844"/>
        <dbReference type="ChEBI" id="CHEBI:15378"/>
        <dbReference type="ChEBI" id="CHEBI:16526"/>
        <dbReference type="ChEBI" id="CHEBI:33019"/>
        <dbReference type="ChEBI" id="CHEBI:37575"/>
        <dbReference type="ChEBI" id="CHEBI:57841"/>
        <dbReference type="ChEBI" id="CHEBI:62899"/>
        <dbReference type="EC" id="2.5.1.3"/>
    </reaction>
</comment>
<feature type="binding site" evidence="10">
    <location>
        <begin position="40"/>
        <end position="44"/>
    </location>
    <ligand>
        <name>4-amino-2-methyl-5-(diphosphooxymethyl)pyrimidine</name>
        <dbReference type="ChEBI" id="CHEBI:57841"/>
    </ligand>
</feature>
<feature type="binding site" evidence="10">
    <location>
        <position position="172"/>
    </location>
    <ligand>
        <name>2-[(2R,5Z)-2-carboxy-4-methylthiazol-5(2H)-ylidene]ethyl phosphate</name>
        <dbReference type="ChEBI" id="CHEBI:62899"/>
    </ligand>
</feature>
<feature type="binding site" evidence="10">
    <location>
        <position position="92"/>
    </location>
    <ligand>
        <name>Mg(2+)</name>
        <dbReference type="ChEBI" id="CHEBI:18420"/>
    </ligand>
</feature>
<dbReference type="EC" id="2.5.1.3" evidence="10"/>
<feature type="binding site" evidence="10">
    <location>
        <begin position="192"/>
        <end position="193"/>
    </location>
    <ligand>
        <name>2-[(2R,5Z)-2-carboxy-4-methylthiazol-5(2H)-ylidene]ethyl phosphate</name>
        <dbReference type="ChEBI" id="CHEBI:62899"/>
    </ligand>
</feature>
<dbReference type="EMBL" id="RQHU01000005">
    <property type="protein sequence ID" value="TGN16171.1"/>
    <property type="molecule type" value="Genomic_DNA"/>
</dbReference>
<evidence type="ECO:0000259" key="13">
    <source>
        <dbReference type="Pfam" id="PF02581"/>
    </source>
</evidence>
<evidence type="ECO:0000256" key="10">
    <source>
        <dbReference type="HAMAP-Rule" id="MF_00097"/>
    </source>
</evidence>
<comment type="function">
    <text evidence="1 10">Condenses 4-methyl-5-(beta-hydroxyethyl)thiazole monophosphate (THZ-P) and 2-methyl-4-amino-5-hydroxymethyl pyrimidine pyrophosphate (HMP-PP) to form thiamine monophosphate (TMP).</text>
</comment>
<dbReference type="OrthoDB" id="9812206at2"/>
<evidence type="ECO:0000256" key="3">
    <source>
        <dbReference type="ARBA" id="ARBA00022679"/>
    </source>
</evidence>
<evidence type="ECO:0000256" key="1">
    <source>
        <dbReference type="ARBA" id="ARBA00003814"/>
    </source>
</evidence>
<dbReference type="InterPro" id="IPR013785">
    <property type="entry name" value="Aldolase_TIM"/>
</dbReference>
<comment type="catalytic activity">
    <reaction evidence="7 10 11">
        <text>4-methyl-5-(2-phosphooxyethyl)-thiazole + 4-amino-2-methyl-5-(diphosphooxymethyl)pyrimidine + H(+) = thiamine phosphate + diphosphate</text>
        <dbReference type="Rhea" id="RHEA:22328"/>
        <dbReference type="ChEBI" id="CHEBI:15378"/>
        <dbReference type="ChEBI" id="CHEBI:33019"/>
        <dbReference type="ChEBI" id="CHEBI:37575"/>
        <dbReference type="ChEBI" id="CHEBI:57841"/>
        <dbReference type="ChEBI" id="CHEBI:58296"/>
        <dbReference type="EC" id="2.5.1.3"/>
    </reaction>
</comment>
<dbReference type="SUPFAM" id="SSF51391">
    <property type="entry name" value="Thiamin phosphate synthase"/>
    <property type="match status" value="1"/>
</dbReference>
<keyword evidence="3 10" id="KW-0808">Transferase</keyword>
<comment type="cofactor">
    <cofactor evidence="10">
        <name>Mg(2+)</name>
        <dbReference type="ChEBI" id="CHEBI:18420"/>
    </cofactor>
    <text evidence="10">Binds 1 Mg(2+) ion per subunit.</text>
</comment>
<proteinExistence type="inferred from homology"/>
<evidence type="ECO:0000256" key="5">
    <source>
        <dbReference type="ARBA" id="ARBA00022842"/>
    </source>
</evidence>
<dbReference type="FunFam" id="3.20.20.70:FF:000096">
    <property type="entry name" value="Thiamine-phosphate synthase"/>
    <property type="match status" value="1"/>
</dbReference>
<feature type="domain" description="Thiamine phosphate synthase/TenI" evidence="13">
    <location>
        <begin position="10"/>
        <end position="195"/>
    </location>
</feature>
<feature type="binding site" evidence="10">
    <location>
        <position position="73"/>
    </location>
    <ligand>
        <name>Mg(2+)</name>
        <dbReference type="ChEBI" id="CHEBI:18420"/>
    </ligand>
</feature>
<dbReference type="GO" id="GO:0009228">
    <property type="term" value="P:thiamine biosynthetic process"/>
    <property type="evidence" value="ECO:0007669"/>
    <property type="project" value="UniProtKB-KW"/>
</dbReference>
<dbReference type="PANTHER" id="PTHR20857">
    <property type="entry name" value="THIAMINE-PHOSPHATE PYROPHOSPHORYLASE"/>
    <property type="match status" value="1"/>
</dbReference>
<dbReference type="GO" id="GO:0009229">
    <property type="term" value="P:thiamine diphosphate biosynthetic process"/>
    <property type="evidence" value="ECO:0007669"/>
    <property type="project" value="UniProtKB-UniRule"/>
</dbReference>
<dbReference type="GO" id="GO:0005737">
    <property type="term" value="C:cytoplasm"/>
    <property type="evidence" value="ECO:0007669"/>
    <property type="project" value="TreeGrafter"/>
</dbReference>
<keyword evidence="15" id="KW-1185">Reference proteome</keyword>
<evidence type="ECO:0000313" key="15">
    <source>
        <dbReference type="Proteomes" id="UP000297649"/>
    </source>
</evidence>
<dbReference type="Pfam" id="PF02581">
    <property type="entry name" value="TMP-TENI"/>
    <property type="match status" value="1"/>
</dbReference>
<evidence type="ECO:0000256" key="4">
    <source>
        <dbReference type="ARBA" id="ARBA00022723"/>
    </source>
</evidence>
<dbReference type="GO" id="GO:0000287">
    <property type="term" value="F:magnesium ion binding"/>
    <property type="evidence" value="ECO:0007669"/>
    <property type="project" value="UniProtKB-UniRule"/>
</dbReference>
<keyword evidence="6 10" id="KW-0784">Thiamine biosynthesis</keyword>
<dbReference type="UniPathway" id="UPA00060">
    <property type="reaction ID" value="UER00141"/>
</dbReference>
<dbReference type="InterPro" id="IPR036206">
    <property type="entry name" value="ThiamineP_synth_sf"/>
</dbReference>
<comment type="similarity">
    <text evidence="10 11">Belongs to the thiamine-phosphate synthase family.</text>
</comment>
<dbReference type="RefSeq" id="WP_135745795.1">
    <property type="nucleotide sequence ID" value="NZ_JAIZBL010000004.1"/>
</dbReference>
<gene>
    <name evidence="10 14" type="primary">thiE</name>
    <name evidence="14" type="ORF">EHR08_07885</name>
</gene>
<feature type="binding site" evidence="10">
    <location>
        <begin position="141"/>
        <end position="143"/>
    </location>
    <ligand>
        <name>2-[(2R,5Z)-2-carboxy-4-methylthiazol-5(2H)-ylidene]ethyl phosphate</name>
        <dbReference type="ChEBI" id="CHEBI:62899"/>
    </ligand>
</feature>
<dbReference type="Gene3D" id="3.20.20.70">
    <property type="entry name" value="Aldolase class I"/>
    <property type="match status" value="1"/>
</dbReference>
<comment type="pathway">
    <text evidence="2 10 12">Cofactor biosynthesis; thiamine diphosphate biosynthesis; thiamine phosphate from 4-amino-2-methyl-5-diphosphomethylpyrimidine and 4-methyl-5-(2-phosphoethyl)-thiazole: step 1/1.</text>
</comment>
<evidence type="ECO:0000256" key="7">
    <source>
        <dbReference type="ARBA" id="ARBA00047334"/>
    </source>
</evidence>
<keyword evidence="4 10" id="KW-0479">Metal-binding</keyword>
<keyword evidence="5 10" id="KW-0460">Magnesium</keyword>
<dbReference type="InterPro" id="IPR022998">
    <property type="entry name" value="ThiamineP_synth_TenI"/>
</dbReference>
<dbReference type="InterPro" id="IPR034291">
    <property type="entry name" value="TMP_synthase"/>
</dbReference>
<evidence type="ECO:0000313" key="14">
    <source>
        <dbReference type="EMBL" id="TGN16171.1"/>
    </source>
</evidence>
<dbReference type="CDD" id="cd00564">
    <property type="entry name" value="TMP_TenI"/>
    <property type="match status" value="1"/>
</dbReference>
<dbReference type="AlphaFoldDB" id="A0A6H3NZW3"/>
<evidence type="ECO:0000256" key="9">
    <source>
        <dbReference type="ARBA" id="ARBA00047883"/>
    </source>
</evidence>
<evidence type="ECO:0000256" key="6">
    <source>
        <dbReference type="ARBA" id="ARBA00022977"/>
    </source>
</evidence>
<accession>A0A6H3NZW3</accession>
<reference evidence="14" key="1">
    <citation type="journal article" date="2019" name="PLoS Negl. Trop. Dis.">
        <title>Revisiting the worldwide diversity of Leptospira species in the environment.</title>
        <authorList>
            <person name="Vincent A.T."/>
            <person name="Schiettekatte O."/>
            <person name="Bourhy P."/>
            <person name="Veyrier F.J."/>
            <person name="Picardeau M."/>
        </authorList>
    </citation>
    <scope>NUCLEOTIDE SEQUENCE [LARGE SCALE GENOMIC DNA]</scope>
    <source>
        <strain evidence="14">201601109</strain>
    </source>
</reference>
<dbReference type="GO" id="GO:0004789">
    <property type="term" value="F:thiamine-phosphate diphosphorylase activity"/>
    <property type="evidence" value="ECO:0007669"/>
    <property type="project" value="UniProtKB-UniRule"/>
</dbReference>
<evidence type="ECO:0000256" key="2">
    <source>
        <dbReference type="ARBA" id="ARBA00005165"/>
    </source>
</evidence>
<dbReference type="PANTHER" id="PTHR20857:SF23">
    <property type="entry name" value="THIAMINE BIOSYNTHETIC BIFUNCTIONAL ENZYME"/>
    <property type="match status" value="1"/>
</dbReference>
<feature type="binding site" evidence="10">
    <location>
        <position position="144"/>
    </location>
    <ligand>
        <name>4-amino-2-methyl-5-(diphosphooxymethyl)pyrimidine</name>
        <dbReference type="ChEBI" id="CHEBI:57841"/>
    </ligand>
</feature>
<dbReference type="NCBIfam" id="TIGR00693">
    <property type="entry name" value="thiE"/>
    <property type="match status" value="1"/>
</dbReference>
<feature type="binding site" evidence="10">
    <location>
        <position position="111"/>
    </location>
    <ligand>
        <name>4-amino-2-methyl-5-(diphosphooxymethyl)pyrimidine</name>
        <dbReference type="ChEBI" id="CHEBI:57841"/>
    </ligand>
</feature>
<sequence>MVNKKQIRGVYLVTDRPLCIHHNLAEVVKLAALGGVSFVQLREKETDSRTFLELAKHLIEILRPFSIPLLINDRLDICLAAGAEGVHLGQSDLPWWEARRILGEQAILGLSLETKEDYFSLIHTHPKPELDYLAVSPVFDTNTKTNTKPAWGLMGVTWLKNQTNLPIVAIGGIKESNAEAVIEAGADSLAVVSAICSAKDPKLATENLSKKFHSIKE</sequence>
<dbReference type="HAMAP" id="MF_00097">
    <property type="entry name" value="TMP_synthase"/>
    <property type="match status" value="1"/>
</dbReference>
<evidence type="ECO:0000256" key="11">
    <source>
        <dbReference type="RuleBase" id="RU003826"/>
    </source>
</evidence>
<evidence type="ECO:0000256" key="8">
    <source>
        <dbReference type="ARBA" id="ARBA00047851"/>
    </source>
</evidence>
<protein>
    <recommendedName>
        <fullName evidence="10">Thiamine-phosphate synthase</fullName>
        <shortName evidence="10">TP synthase</shortName>
        <shortName evidence="10">TPS</shortName>
        <ecNumber evidence="10">2.5.1.3</ecNumber>
    </recommendedName>
    <alternativeName>
        <fullName evidence="10">Thiamine-phosphate pyrophosphorylase</fullName>
        <shortName evidence="10">TMP pyrophosphorylase</shortName>
        <shortName evidence="10">TMP-PPase</shortName>
    </alternativeName>
</protein>